<name>W9R705_9ROSA</name>
<dbReference type="AlphaFoldDB" id="W9R705"/>
<evidence type="ECO:0000313" key="2">
    <source>
        <dbReference type="EMBL" id="EXB56277.1"/>
    </source>
</evidence>
<dbReference type="Proteomes" id="UP000030645">
    <property type="component" value="Unassembled WGS sequence"/>
</dbReference>
<keyword evidence="1" id="KW-1133">Transmembrane helix</keyword>
<protein>
    <submittedName>
        <fullName evidence="2">Uncharacterized protein</fullName>
    </submittedName>
</protein>
<dbReference type="EMBL" id="KE344284">
    <property type="protein sequence ID" value="EXB56277.1"/>
    <property type="molecule type" value="Genomic_DNA"/>
</dbReference>
<evidence type="ECO:0000313" key="3">
    <source>
        <dbReference type="Proteomes" id="UP000030645"/>
    </source>
</evidence>
<keyword evidence="1" id="KW-0472">Membrane</keyword>
<evidence type="ECO:0000256" key="1">
    <source>
        <dbReference type="SAM" id="Phobius"/>
    </source>
</evidence>
<proteinExistence type="predicted"/>
<gene>
    <name evidence="2" type="ORF">L484_024815</name>
</gene>
<keyword evidence="3" id="KW-1185">Reference proteome</keyword>
<organism evidence="2 3">
    <name type="scientific">Morus notabilis</name>
    <dbReference type="NCBI Taxonomy" id="981085"/>
    <lineage>
        <taxon>Eukaryota</taxon>
        <taxon>Viridiplantae</taxon>
        <taxon>Streptophyta</taxon>
        <taxon>Embryophyta</taxon>
        <taxon>Tracheophyta</taxon>
        <taxon>Spermatophyta</taxon>
        <taxon>Magnoliopsida</taxon>
        <taxon>eudicotyledons</taxon>
        <taxon>Gunneridae</taxon>
        <taxon>Pentapetalae</taxon>
        <taxon>rosids</taxon>
        <taxon>fabids</taxon>
        <taxon>Rosales</taxon>
        <taxon>Moraceae</taxon>
        <taxon>Moreae</taxon>
        <taxon>Morus</taxon>
    </lineage>
</organism>
<feature type="transmembrane region" description="Helical" evidence="1">
    <location>
        <begin position="29"/>
        <end position="50"/>
    </location>
</feature>
<sequence>MREASMVPGRIVYTDTTASFRTSGSPFKIAFIFFFFFFDFNSQIRFLLFLGFTRRSRSRSRGVFALLQTFAPPLLLTGWAGLAWPGPSFWMSVWPFRWVWAYKIMSGGGGEEEQGCLVFREL</sequence>
<accession>W9R705</accession>
<keyword evidence="1" id="KW-0812">Transmembrane</keyword>
<reference evidence="3" key="1">
    <citation type="submission" date="2013-01" db="EMBL/GenBank/DDBJ databases">
        <title>Draft Genome Sequence of a Mulberry Tree, Morus notabilis C.K. Schneid.</title>
        <authorList>
            <person name="He N."/>
            <person name="Zhao S."/>
        </authorList>
    </citation>
    <scope>NUCLEOTIDE SEQUENCE</scope>
</reference>
<feature type="transmembrane region" description="Helical" evidence="1">
    <location>
        <begin position="62"/>
        <end position="84"/>
    </location>
</feature>